<dbReference type="HOGENOM" id="CLU_111973_3_0_5"/>
<organism evidence="2">
    <name type="scientific">Rhodopseudomonas palustris (strain ATCC BAA-98 / CGA009)</name>
    <dbReference type="NCBI Taxonomy" id="258594"/>
    <lineage>
        <taxon>Bacteria</taxon>
        <taxon>Pseudomonadati</taxon>
        <taxon>Pseudomonadota</taxon>
        <taxon>Alphaproteobacteria</taxon>
        <taxon>Hyphomicrobiales</taxon>
        <taxon>Nitrobacteraceae</taxon>
        <taxon>Rhodopseudomonas</taxon>
    </lineage>
</organism>
<dbReference type="PhylomeDB" id="Q6N7L6"/>
<evidence type="ECO:0000313" key="2">
    <source>
        <dbReference type="EMBL" id="CAE27682.1"/>
    </source>
</evidence>
<dbReference type="GeneID" id="66893297"/>
<keyword evidence="4" id="KW-1185">Reference proteome</keyword>
<dbReference type="EMBL" id="CP116810">
    <property type="protein sequence ID" value="WCL92401.1"/>
    <property type="molecule type" value="Genomic_DNA"/>
</dbReference>
<dbReference type="STRING" id="258594.RPA2241"/>
<feature type="domain" description="T6SS Transcription factor RovC-like DNA binding" evidence="1">
    <location>
        <begin position="80"/>
        <end position="186"/>
    </location>
</feature>
<protein>
    <submittedName>
        <fullName evidence="3">DUF2285 domain-containing protein</fullName>
    </submittedName>
</protein>
<reference evidence="2 4" key="2">
    <citation type="journal article" date="2004" name="Nat. Biotechnol.">
        <title>Complete genome sequence of the metabolically versatile photosynthetic bacterium Rhodopseudomonas palustris.</title>
        <authorList>
            <person name="Larimer F.W."/>
            <person name="Chain P."/>
            <person name="Hauser L."/>
            <person name="Lamerdin J."/>
            <person name="Malfatti S."/>
            <person name="Do L."/>
            <person name="Land M.L."/>
            <person name="Pelletier D.A."/>
            <person name="Beatty J.T."/>
            <person name="Lang A.S."/>
            <person name="Tabita F.R."/>
            <person name="Gibson J.L."/>
            <person name="Hanson T.E."/>
            <person name="Bobst C."/>
            <person name="Torres J.L."/>
            <person name="Peres C."/>
            <person name="Harrison F.H."/>
            <person name="Gibson J."/>
            <person name="Harwood C.S."/>
        </authorList>
    </citation>
    <scope>NUCLEOTIDE SEQUENCE [LARGE SCALE GENOMIC DNA]</scope>
    <source>
        <strain evidence="4">ATCC BAA-98 / CGA009</strain>
        <strain evidence="2">CGA009</strain>
    </source>
</reference>
<evidence type="ECO:0000313" key="4">
    <source>
        <dbReference type="Proteomes" id="UP000001426"/>
    </source>
</evidence>
<sequence>MDPRRAAEETEVYWLANYDPRLIQLVADTTGLGDVTAGQLPLRHDIASYDGAYAKIGASKASVTAKLAPGLPLDAPLMAIVPLDANIPTRIEAMARLWRALTGQQPLPYARSELPASRRERLAMSLRAVDARHAGATRRDIAVTIFGPEQVPEGVAFDDHHLRSRTARLIRDGLALIAGGYRKLLKS</sequence>
<dbReference type="Proteomes" id="UP000001426">
    <property type="component" value="Chromosome"/>
</dbReference>
<evidence type="ECO:0000313" key="3">
    <source>
        <dbReference type="EMBL" id="WCL92401.1"/>
    </source>
</evidence>
<gene>
    <name evidence="2" type="ordered locus">RPA2241</name>
    <name evidence="3" type="ORF">TX73_011580</name>
</gene>
<accession>Q6N7L6</accession>
<evidence type="ECO:0000259" key="1">
    <source>
        <dbReference type="Pfam" id="PF10074"/>
    </source>
</evidence>
<dbReference type="Pfam" id="PF10074">
    <property type="entry name" value="RovC_DNA-bd"/>
    <property type="match status" value="1"/>
</dbReference>
<reference evidence="3" key="1">
    <citation type="submission" date="2003-07" db="EMBL/GenBank/DDBJ databases">
        <authorList>
            <consortium name="Rhodopseudomonas genome consortium"/>
            <person name="Larimer F."/>
            <person name="Harwood C."/>
        </authorList>
    </citation>
    <scope>NUCLEOTIDE SEQUENCE</scope>
    <source>
        <strain evidence="3">CGA009</strain>
    </source>
</reference>
<dbReference type="RefSeq" id="WP_011157794.1">
    <property type="nucleotide sequence ID" value="NZ_CP116810.1"/>
</dbReference>
<dbReference type="AlphaFoldDB" id="Q6N7L6"/>
<dbReference type="InterPro" id="IPR018754">
    <property type="entry name" value="RovC-like_DNA-bd"/>
</dbReference>
<reference evidence="3" key="3">
    <citation type="submission" date="2022-12" db="EMBL/GenBank/DDBJ databases">
        <title>Complete genome sequence of Rhodopseudomonas palustris CGA0092 and corrections to the R. palustris CGA009 genome sequence.</title>
        <authorList>
            <person name="Mazny B.R."/>
            <person name="Sheff O.F."/>
            <person name="LaSarre B."/>
            <person name="McKinlay A."/>
            <person name="McKinlay J.B."/>
        </authorList>
    </citation>
    <scope>NUCLEOTIDE SEQUENCE</scope>
    <source>
        <strain evidence="3">CGA009</strain>
    </source>
</reference>
<name>Q6N7L6_RHOPA</name>
<dbReference type="EMBL" id="BX572600">
    <property type="protein sequence ID" value="CAE27682.1"/>
    <property type="molecule type" value="Genomic_DNA"/>
</dbReference>
<dbReference type="KEGG" id="rpa:TX73_011580"/>
<proteinExistence type="predicted"/>
<dbReference type="eggNOG" id="COG5419">
    <property type="taxonomic scope" value="Bacteria"/>
</dbReference>